<dbReference type="SUPFAM" id="SSF48264">
    <property type="entry name" value="Cytochrome P450"/>
    <property type="match status" value="1"/>
</dbReference>
<keyword evidence="11" id="KW-0503">Monooxygenase</keyword>
<dbReference type="PANTHER" id="PTHR24305:SF166">
    <property type="entry name" value="CYTOCHROME P450 12A4, MITOCHONDRIAL-RELATED"/>
    <property type="match status" value="1"/>
</dbReference>
<evidence type="ECO:0000256" key="13">
    <source>
        <dbReference type="PIRSR" id="PIRSR602403-1"/>
    </source>
</evidence>
<evidence type="ECO:0000256" key="6">
    <source>
        <dbReference type="ARBA" id="ARBA00022692"/>
    </source>
</evidence>
<keyword evidence="7 13" id="KW-0479">Metal-binding</keyword>
<name>A0A9W8JGH9_9AGAR</name>
<comment type="pathway">
    <text evidence="3">Secondary metabolite biosynthesis; terpenoid biosynthesis.</text>
</comment>
<dbReference type="GO" id="GO:0016020">
    <property type="term" value="C:membrane"/>
    <property type="evidence" value="ECO:0007669"/>
    <property type="project" value="UniProtKB-SubCell"/>
</dbReference>
<dbReference type="InterPro" id="IPR002403">
    <property type="entry name" value="Cyt_P450_E_grp-IV"/>
</dbReference>
<dbReference type="OrthoDB" id="1470350at2759"/>
<evidence type="ECO:0000256" key="2">
    <source>
        <dbReference type="ARBA" id="ARBA00004370"/>
    </source>
</evidence>
<dbReference type="Pfam" id="PF00067">
    <property type="entry name" value="p450"/>
    <property type="match status" value="1"/>
</dbReference>
<sequence length="549" mass="62231">MDFQADSSVVVKAVPSAIAALILWAVARRFVFPHPLDKVRGPPNPSLLAGHLGEIFGEDSTEFHRSISKHDGVMRIFGPLKHRGLLIQDPKALHHIFVKDQDIFEEMTAFIASNKAVFGDGLISILGDHHRKQRKMMNPVFSTAHIKLMTSQFFAITYKLRDVFIEKTAEGPQEIDFMRWATRVSLEIIAQSGFGTSWDPITQDAEEHPFTSSAKLIVPWGKKLLLFRTFVMPLIYKYNLGTPGLQRFLIGLSPSRPLKELKNIVDTMHYHSLKLVNEKKEALAKGSGEFKNEHKDILSILMEENAKASDEDRLPDNEVIAQISTFTFAAMDTSSSALCRIFWLLARHQDVQDKLRAEIREAKQNLNLEEPNYDQLNALPYLDSVIRETLRLYPPGPVMGRECRKDTILPLSKPIKTVDGTYTQEIFVPKDTMIFASLLGCNTNPELWGADTYEWKPERWFSPVPEKVVEARIPGVYSHLMTFLGGGRACIGFKFSLMEMKVLMYVLVDQFKFTPAKQEIIWTMGGLVTPLVDRSNVQPEMPITISRAD</sequence>
<keyword evidence="10 13" id="KW-0408">Iron</keyword>
<evidence type="ECO:0000256" key="7">
    <source>
        <dbReference type="ARBA" id="ARBA00022723"/>
    </source>
</evidence>
<dbReference type="AlphaFoldDB" id="A0A9W8JGH9"/>
<evidence type="ECO:0000313" key="15">
    <source>
        <dbReference type="Proteomes" id="UP001140091"/>
    </source>
</evidence>
<evidence type="ECO:0000256" key="5">
    <source>
        <dbReference type="ARBA" id="ARBA00022617"/>
    </source>
</evidence>
<comment type="similarity">
    <text evidence="4">Belongs to the cytochrome P450 family.</text>
</comment>
<dbReference type="CDD" id="cd11069">
    <property type="entry name" value="CYP_FUM15-like"/>
    <property type="match status" value="1"/>
</dbReference>
<evidence type="ECO:0000256" key="1">
    <source>
        <dbReference type="ARBA" id="ARBA00001971"/>
    </source>
</evidence>
<protein>
    <recommendedName>
        <fullName evidence="16">Cytochrome P450</fullName>
    </recommendedName>
</protein>
<keyword evidence="15" id="KW-1185">Reference proteome</keyword>
<feature type="binding site" description="axial binding residue" evidence="13">
    <location>
        <position position="490"/>
    </location>
    <ligand>
        <name>heme</name>
        <dbReference type="ChEBI" id="CHEBI:30413"/>
    </ligand>
    <ligandPart>
        <name>Fe</name>
        <dbReference type="ChEBI" id="CHEBI:18248"/>
    </ligandPart>
</feature>
<dbReference type="InterPro" id="IPR001128">
    <property type="entry name" value="Cyt_P450"/>
</dbReference>
<dbReference type="EMBL" id="JANBPK010000844">
    <property type="protein sequence ID" value="KAJ2930393.1"/>
    <property type="molecule type" value="Genomic_DNA"/>
</dbReference>
<dbReference type="Gene3D" id="1.10.630.10">
    <property type="entry name" value="Cytochrome P450"/>
    <property type="match status" value="1"/>
</dbReference>
<evidence type="ECO:0008006" key="16">
    <source>
        <dbReference type="Google" id="ProtNLM"/>
    </source>
</evidence>
<evidence type="ECO:0000256" key="4">
    <source>
        <dbReference type="ARBA" id="ARBA00010617"/>
    </source>
</evidence>
<proteinExistence type="inferred from homology"/>
<dbReference type="InterPro" id="IPR050121">
    <property type="entry name" value="Cytochrome_P450_monoxygenase"/>
</dbReference>
<dbReference type="GO" id="GO:0005506">
    <property type="term" value="F:iron ion binding"/>
    <property type="evidence" value="ECO:0007669"/>
    <property type="project" value="InterPro"/>
</dbReference>
<keyword evidence="12" id="KW-0472">Membrane</keyword>
<dbReference type="GO" id="GO:0020037">
    <property type="term" value="F:heme binding"/>
    <property type="evidence" value="ECO:0007669"/>
    <property type="project" value="InterPro"/>
</dbReference>
<keyword evidence="9" id="KW-0560">Oxidoreductase</keyword>
<evidence type="ECO:0000256" key="8">
    <source>
        <dbReference type="ARBA" id="ARBA00022989"/>
    </source>
</evidence>
<comment type="cofactor">
    <cofactor evidence="1 13">
        <name>heme</name>
        <dbReference type="ChEBI" id="CHEBI:30413"/>
    </cofactor>
</comment>
<dbReference type="PRINTS" id="PR00385">
    <property type="entry name" value="P450"/>
</dbReference>
<evidence type="ECO:0000256" key="3">
    <source>
        <dbReference type="ARBA" id="ARBA00004721"/>
    </source>
</evidence>
<dbReference type="PRINTS" id="PR00465">
    <property type="entry name" value="EP450IV"/>
</dbReference>
<keyword evidence="5 13" id="KW-0349">Heme</keyword>
<comment type="caution">
    <text evidence="14">The sequence shown here is derived from an EMBL/GenBank/DDBJ whole genome shotgun (WGS) entry which is preliminary data.</text>
</comment>
<feature type="non-terminal residue" evidence="14">
    <location>
        <position position="549"/>
    </location>
</feature>
<evidence type="ECO:0000256" key="9">
    <source>
        <dbReference type="ARBA" id="ARBA00023002"/>
    </source>
</evidence>
<comment type="subcellular location">
    <subcellularLocation>
        <location evidence="2">Membrane</location>
    </subcellularLocation>
</comment>
<keyword evidence="6" id="KW-0812">Transmembrane</keyword>
<reference evidence="14" key="1">
    <citation type="submission" date="2022-06" db="EMBL/GenBank/DDBJ databases">
        <title>Genome Sequence of Candolleomyces eurysporus.</title>
        <authorList>
            <person name="Buettner E."/>
        </authorList>
    </citation>
    <scope>NUCLEOTIDE SEQUENCE</scope>
    <source>
        <strain evidence="14">VTCC 930004</strain>
    </source>
</reference>
<dbReference type="Proteomes" id="UP001140091">
    <property type="component" value="Unassembled WGS sequence"/>
</dbReference>
<gene>
    <name evidence="14" type="ORF">H1R20_g6718</name>
</gene>
<evidence type="ECO:0000313" key="14">
    <source>
        <dbReference type="EMBL" id="KAJ2930393.1"/>
    </source>
</evidence>
<dbReference type="InterPro" id="IPR036396">
    <property type="entry name" value="Cyt_P450_sf"/>
</dbReference>
<evidence type="ECO:0000256" key="11">
    <source>
        <dbReference type="ARBA" id="ARBA00023033"/>
    </source>
</evidence>
<dbReference type="GO" id="GO:0016705">
    <property type="term" value="F:oxidoreductase activity, acting on paired donors, with incorporation or reduction of molecular oxygen"/>
    <property type="evidence" value="ECO:0007669"/>
    <property type="project" value="InterPro"/>
</dbReference>
<organism evidence="14 15">
    <name type="scientific">Candolleomyces eurysporus</name>
    <dbReference type="NCBI Taxonomy" id="2828524"/>
    <lineage>
        <taxon>Eukaryota</taxon>
        <taxon>Fungi</taxon>
        <taxon>Dikarya</taxon>
        <taxon>Basidiomycota</taxon>
        <taxon>Agaricomycotina</taxon>
        <taxon>Agaricomycetes</taxon>
        <taxon>Agaricomycetidae</taxon>
        <taxon>Agaricales</taxon>
        <taxon>Agaricineae</taxon>
        <taxon>Psathyrellaceae</taxon>
        <taxon>Candolleomyces</taxon>
    </lineage>
</organism>
<accession>A0A9W8JGH9</accession>
<evidence type="ECO:0000256" key="10">
    <source>
        <dbReference type="ARBA" id="ARBA00023004"/>
    </source>
</evidence>
<dbReference type="GO" id="GO:0004497">
    <property type="term" value="F:monooxygenase activity"/>
    <property type="evidence" value="ECO:0007669"/>
    <property type="project" value="UniProtKB-KW"/>
</dbReference>
<evidence type="ECO:0000256" key="12">
    <source>
        <dbReference type="ARBA" id="ARBA00023136"/>
    </source>
</evidence>
<dbReference type="PANTHER" id="PTHR24305">
    <property type="entry name" value="CYTOCHROME P450"/>
    <property type="match status" value="1"/>
</dbReference>
<keyword evidence="8" id="KW-1133">Transmembrane helix</keyword>